<dbReference type="STRING" id="1760988.SAMN02949497_0362"/>
<dbReference type="RefSeq" id="WP_085216380.1">
    <property type="nucleotide sequence ID" value="NZ_AP019784.1"/>
</dbReference>
<organism evidence="1 2">
    <name type="scientific">Methylomagnum ishizawai</name>
    <dbReference type="NCBI Taxonomy" id="1760988"/>
    <lineage>
        <taxon>Bacteria</taxon>
        <taxon>Pseudomonadati</taxon>
        <taxon>Pseudomonadota</taxon>
        <taxon>Gammaproteobacteria</taxon>
        <taxon>Methylococcales</taxon>
        <taxon>Methylococcaceae</taxon>
        <taxon>Methylomagnum</taxon>
    </lineage>
</organism>
<proteinExistence type="predicted"/>
<keyword evidence="2" id="KW-1185">Reference proteome</keyword>
<accession>A0A1Y6D4J1</accession>
<evidence type="ECO:0000313" key="2">
    <source>
        <dbReference type="Proteomes" id="UP000192923"/>
    </source>
</evidence>
<gene>
    <name evidence="1" type="ORF">SAMN02949497_0362</name>
</gene>
<dbReference type="AlphaFoldDB" id="A0A1Y6D4J1"/>
<name>A0A1Y6D4J1_9GAMM</name>
<sequence length="65" mass="7552">MADYNVTVEELPSGKWACFLRIDGVEEPINLGKEFKNEERAENWLNVSESVTAIEMMLRKHKKPE</sequence>
<evidence type="ECO:0000313" key="1">
    <source>
        <dbReference type="EMBL" id="SMF97340.1"/>
    </source>
</evidence>
<dbReference type="EMBL" id="FXAM01000002">
    <property type="protein sequence ID" value="SMF97340.1"/>
    <property type="molecule type" value="Genomic_DNA"/>
</dbReference>
<reference evidence="1 2" key="1">
    <citation type="submission" date="2016-12" db="EMBL/GenBank/DDBJ databases">
        <authorList>
            <person name="Song W.-J."/>
            <person name="Kurnit D.M."/>
        </authorList>
    </citation>
    <scope>NUCLEOTIDE SEQUENCE [LARGE SCALE GENOMIC DNA]</scope>
    <source>
        <strain evidence="1 2">175</strain>
    </source>
</reference>
<dbReference type="OrthoDB" id="8451534at2"/>
<protein>
    <submittedName>
        <fullName evidence="1">Uncharacterized protein</fullName>
    </submittedName>
</protein>
<dbReference type="Proteomes" id="UP000192923">
    <property type="component" value="Unassembled WGS sequence"/>
</dbReference>